<evidence type="ECO:0000313" key="2">
    <source>
        <dbReference type="EMBL" id="EXJ66385.1"/>
    </source>
</evidence>
<dbReference type="InterPro" id="IPR010730">
    <property type="entry name" value="HET"/>
</dbReference>
<name>W9WN23_9EURO</name>
<gene>
    <name evidence="2" type="ORF">A1O5_10537</name>
</gene>
<proteinExistence type="predicted"/>
<dbReference type="eggNOG" id="KOG4177">
    <property type="taxonomic scope" value="Eukaryota"/>
</dbReference>
<dbReference type="PANTHER" id="PTHR10622">
    <property type="entry name" value="HET DOMAIN-CONTAINING PROTEIN"/>
    <property type="match status" value="1"/>
</dbReference>
<comment type="caution">
    <text evidence="2">The sequence shown here is derived from an EMBL/GenBank/DDBJ whole genome shotgun (WGS) entry which is preliminary data.</text>
</comment>
<dbReference type="PANTHER" id="PTHR10622:SF10">
    <property type="entry name" value="HET DOMAIN-CONTAINING PROTEIN"/>
    <property type="match status" value="1"/>
</dbReference>
<sequence>MRLINTRTLKLESFDDDKIPVYAILSHKWEDDEVIFQDMNEDGLTQKKGYRKISEACKQARKDELGHIWIDTCCIDKTNNSELSRAINSMYRWYKESKKCYAYLFDVLHSKTNAVVGSSFEKSVWFTRGWTLQELLAPREVHFFDCQWNAIGTRTSLFLRVASITRIAKEALLGTPPDFFSVAQRMSWAAGRKTTCIEDVAYSLMGIFNVRMAMLYGEGSEAFTRLQKKIIKCSVDQSIFGWTRSTSQPQLLAPSPNDFRDCTDIVQHLPLTGPSPYSMTNVGLKIKLPLITWSLYVYLAILYCGPSSDKYTGIFLYKVQTGFYATTTVNQIPFTDISQGQLRILLGGRTYSGDTATKVLVRKNGEPEISRLYGFHLQAVREWKKAFHCRRMRVYARGWNKRDEVLEIPIRESGTAGVIAFWQRSRSKFTCYVLKLGFDWAFNPVCMLARYCSPKPNRKFYVPRTSKEIENHVLDSSWISRMQEADALKDAAIDWICRYGKLDDNKCWHFKKLTLDSGQPFEVDGTDLQLEFKYEWNVKEYQRAWTIKLGCREKDQCLTQ</sequence>
<dbReference type="EMBL" id="AMGX01000020">
    <property type="protein sequence ID" value="EXJ66385.1"/>
    <property type="molecule type" value="Genomic_DNA"/>
</dbReference>
<evidence type="ECO:0000313" key="3">
    <source>
        <dbReference type="Proteomes" id="UP000019471"/>
    </source>
</evidence>
<protein>
    <recommendedName>
        <fullName evidence="1">Heterokaryon incompatibility domain-containing protein</fullName>
    </recommendedName>
</protein>
<accession>W9WN23</accession>
<feature type="domain" description="Heterokaryon incompatibility" evidence="1">
    <location>
        <begin position="22"/>
        <end position="105"/>
    </location>
</feature>
<keyword evidence="3" id="KW-1185">Reference proteome</keyword>
<dbReference type="GeneID" id="19195230"/>
<reference evidence="2 3" key="1">
    <citation type="submission" date="2013-03" db="EMBL/GenBank/DDBJ databases">
        <title>The Genome Sequence of Cladophialophora psammophila CBS 110553.</title>
        <authorList>
            <consortium name="The Broad Institute Genomics Platform"/>
            <person name="Cuomo C."/>
            <person name="de Hoog S."/>
            <person name="Gorbushina A."/>
            <person name="Walker B."/>
            <person name="Young S.K."/>
            <person name="Zeng Q."/>
            <person name="Gargeya S."/>
            <person name="Fitzgerald M."/>
            <person name="Haas B."/>
            <person name="Abouelleil A."/>
            <person name="Allen A.W."/>
            <person name="Alvarado L."/>
            <person name="Arachchi H.M."/>
            <person name="Berlin A.M."/>
            <person name="Chapman S.B."/>
            <person name="Gainer-Dewar J."/>
            <person name="Goldberg J."/>
            <person name="Griggs A."/>
            <person name="Gujja S."/>
            <person name="Hansen M."/>
            <person name="Howarth C."/>
            <person name="Imamovic A."/>
            <person name="Ireland A."/>
            <person name="Larimer J."/>
            <person name="McCowan C."/>
            <person name="Murphy C."/>
            <person name="Pearson M."/>
            <person name="Poon T.W."/>
            <person name="Priest M."/>
            <person name="Roberts A."/>
            <person name="Saif S."/>
            <person name="Shea T."/>
            <person name="Sisk P."/>
            <person name="Sykes S."/>
            <person name="Wortman J."/>
            <person name="Nusbaum C."/>
            <person name="Birren B."/>
        </authorList>
    </citation>
    <scope>NUCLEOTIDE SEQUENCE [LARGE SCALE GENOMIC DNA]</scope>
    <source>
        <strain evidence="2 3">CBS 110553</strain>
    </source>
</reference>
<dbReference type="RefSeq" id="XP_007749303.1">
    <property type="nucleotide sequence ID" value="XM_007751113.1"/>
</dbReference>
<dbReference type="AlphaFoldDB" id="W9WN23"/>
<dbReference type="STRING" id="1182543.W9WN23"/>
<dbReference type="OrthoDB" id="674604at2759"/>
<evidence type="ECO:0000259" key="1">
    <source>
        <dbReference type="Pfam" id="PF06985"/>
    </source>
</evidence>
<dbReference type="Pfam" id="PF06985">
    <property type="entry name" value="HET"/>
    <property type="match status" value="1"/>
</dbReference>
<dbReference type="Proteomes" id="UP000019471">
    <property type="component" value="Unassembled WGS sequence"/>
</dbReference>
<dbReference type="HOGENOM" id="CLU_000288_138_13_1"/>
<organism evidence="2 3">
    <name type="scientific">Cladophialophora psammophila CBS 110553</name>
    <dbReference type="NCBI Taxonomy" id="1182543"/>
    <lineage>
        <taxon>Eukaryota</taxon>
        <taxon>Fungi</taxon>
        <taxon>Dikarya</taxon>
        <taxon>Ascomycota</taxon>
        <taxon>Pezizomycotina</taxon>
        <taxon>Eurotiomycetes</taxon>
        <taxon>Chaetothyriomycetidae</taxon>
        <taxon>Chaetothyriales</taxon>
        <taxon>Herpotrichiellaceae</taxon>
        <taxon>Cladophialophora</taxon>
    </lineage>
</organism>